<dbReference type="GO" id="GO:0019509">
    <property type="term" value="P:L-methionine salvage from methylthioadenosine"/>
    <property type="evidence" value="ECO:0007669"/>
    <property type="project" value="UniProtKB-UniRule"/>
</dbReference>
<keyword evidence="1 3" id="KW-0486">Methionine biosynthesis</keyword>
<feature type="active site" description="Proton donor" evidence="3">
    <location>
        <position position="257"/>
    </location>
</feature>
<comment type="subcellular location">
    <subcellularLocation>
        <location evidence="3">Cytoplasm</location>
    </subcellularLocation>
    <subcellularLocation>
        <location evidence="3">Nucleus</location>
    </subcellularLocation>
</comment>
<sequence length="382" mass="41395">MAAALISIRTEGDKIEIVNQLLLPHITEYIPIDSVEEAHDAIKTMKIRGAPAIASLASLSFSQCFTRALRQNPLPDYFASPEALKAHVQPILDYLYTARPTAVNLGNATRRLTKKLEDLSAVTQDTRAIVKDLIVEGKLIADEDVGRNKAMAKWGGDWLINRVQPSSPKTLNVLTVCNTGSLATSGYGTALGLITYLHEVGQLDKAYFTQTTPYHQGSRLTALELKTLQIPNVMICDTMVGSLFQHYPIHAVAVGADRIAKNGDTANKIGTYNAAVLAARHNIPFIVVAPISTVDLDTESGAQIPIEQRPPLEACLVRGVVYPSENGKVEQAQVMITPTDLEGIYNPSFDVTPADLITAIVTEKGVAVKKEGEKTFDLTPIV</sequence>
<dbReference type="InterPro" id="IPR005251">
    <property type="entry name" value="IF-M1Pi"/>
</dbReference>
<dbReference type="FunFam" id="1.20.120.420:FF:000003">
    <property type="entry name" value="Methylthioribose-1-phosphate isomerase"/>
    <property type="match status" value="1"/>
</dbReference>
<organism evidence="4 5">
    <name type="scientific">Ephemerocybe angulata</name>
    <dbReference type="NCBI Taxonomy" id="980116"/>
    <lineage>
        <taxon>Eukaryota</taxon>
        <taxon>Fungi</taxon>
        <taxon>Dikarya</taxon>
        <taxon>Basidiomycota</taxon>
        <taxon>Agaricomycotina</taxon>
        <taxon>Agaricomycetes</taxon>
        <taxon>Agaricomycetidae</taxon>
        <taxon>Agaricales</taxon>
        <taxon>Agaricineae</taxon>
        <taxon>Psathyrellaceae</taxon>
        <taxon>Ephemerocybe</taxon>
    </lineage>
</organism>
<keyword evidence="2 3" id="KW-0413">Isomerase</keyword>
<dbReference type="Proteomes" id="UP000521943">
    <property type="component" value="Unassembled WGS sequence"/>
</dbReference>
<name>A0A8H6IBC4_9AGAR</name>
<dbReference type="InterPro" id="IPR000649">
    <property type="entry name" value="IF-2B-related"/>
</dbReference>
<comment type="pathway">
    <text evidence="3">Amino-acid biosynthesis; L-methionine biosynthesis via salvage pathway; L-methionine from S-methyl-5-thio-alpha-D-ribose 1-phosphate: step 1/6.</text>
</comment>
<dbReference type="InterPro" id="IPR037171">
    <property type="entry name" value="NagB/RpiA_transferase-like"/>
</dbReference>
<keyword evidence="4" id="KW-0396">Initiation factor</keyword>
<feature type="site" description="Transition state stabilizer" evidence="3">
    <location>
        <position position="177"/>
    </location>
</feature>
<dbReference type="UniPathway" id="UPA00904">
    <property type="reaction ID" value="UER00874"/>
</dbReference>
<comment type="similarity">
    <text evidence="3">Belongs to the eIF-2B alpha/beta/delta subunits family. MtnA subfamily.</text>
</comment>
<dbReference type="EMBL" id="JACGCI010000010">
    <property type="protein sequence ID" value="KAF6761257.1"/>
    <property type="molecule type" value="Genomic_DNA"/>
</dbReference>
<dbReference type="Pfam" id="PF01008">
    <property type="entry name" value="IF-2B"/>
    <property type="match status" value="1"/>
</dbReference>
<dbReference type="PANTHER" id="PTHR43475">
    <property type="entry name" value="METHYLTHIORIBOSE-1-PHOSPHATE ISOMERASE"/>
    <property type="match status" value="1"/>
</dbReference>
<keyword evidence="3" id="KW-0539">Nucleus</keyword>
<gene>
    <name evidence="3" type="primary">MRI1</name>
    <name evidence="4" type="ORF">DFP72DRAFT_959173</name>
</gene>
<protein>
    <recommendedName>
        <fullName evidence="3">Methylthioribose-1-phosphate isomerase</fullName>
        <shortName evidence="3">M1Pi</shortName>
        <shortName evidence="3">MTR-1-P isomerase</shortName>
        <ecNumber evidence="3">5.3.1.23</ecNumber>
    </recommendedName>
    <alternativeName>
        <fullName evidence="3">S-methyl-5-thioribose-1-phosphate isomerase</fullName>
    </alternativeName>
    <alternativeName>
        <fullName evidence="3">Translation initiation factor eIF-2B subunit alpha/beta/delta-like protein</fullName>
    </alternativeName>
</protein>
<dbReference type="NCBIfam" id="TIGR00512">
    <property type="entry name" value="salvage_mtnA"/>
    <property type="match status" value="1"/>
</dbReference>
<dbReference type="InterPro" id="IPR042529">
    <property type="entry name" value="IF_2B-like_C"/>
</dbReference>
<keyword evidence="3" id="KW-0963">Cytoplasm</keyword>
<dbReference type="InterPro" id="IPR027363">
    <property type="entry name" value="M1Pi_N"/>
</dbReference>
<dbReference type="GO" id="GO:0005737">
    <property type="term" value="C:cytoplasm"/>
    <property type="evidence" value="ECO:0007669"/>
    <property type="project" value="UniProtKB-SubCell"/>
</dbReference>
<dbReference type="Gene3D" id="3.40.50.10470">
    <property type="entry name" value="Translation initiation factor eif-2b, domain 2"/>
    <property type="match status" value="1"/>
</dbReference>
<dbReference type="AlphaFoldDB" id="A0A8H6IBC4"/>
<dbReference type="NCBIfam" id="TIGR00524">
    <property type="entry name" value="eIF-2B_rel"/>
    <property type="match status" value="1"/>
</dbReference>
<comment type="catalytic activity">
    <reaction evidence="3">
        <text>5-(methylsulfanyl)-alpha-D-ribose 1-phosphate = 5-(methylsulfanyl)-D-ribulose 1-phosphate</text>
        <dbReference type="Rhea" id="RHEA:19989"/>
        <dbReference type="ChEBI" id="CHEBI:58533"/>
        <dbReference type="ChEBI" id="CHEBI:58548"/>
        <dbReference type="EC" id="5.3.1.23"/>
    </reaction>
</comment>
<evidence type="ECO:0000256" key="3">
    <source>
        <dbReference type="HAMAP-Rule" id="MF_03119"/>
    </source>
</evidence>
<dbReference type="FunFam" id="3.40.50.10470:FF:000006">
    <property type="entry name" value="Methylthioribose-1-phosphate isomerase"/>
    <property type="match status" value="1"/>
</dbReference>
<dbReference type="GO" id="GO:0005634">
    <property type="term" value="C:nucleus"/>
    <property type="evidence" value="ECO:0007669"/>
    <property type="project" value="UniProtKB-SubCell"/>
</dbReference>
<dbReference type="HAMAP" id="MF_01678">
    <property type="entry name" value="Salvage_MtnA"/>
    <property type="match status" value="1"/>
</dbReference>
<evidence type="ECO:0000256" key="1">
    <source>
        <dbReference type="ARBA" id="ARBA00023167"/>
    </source>
</evidence>
<comment type="function">
    <text evidence="3">Catalyzes the interconversion of methylthioribose-1-phosphate (MTR-1-P) into methylthioribulose-1-phosphate (MTRu-1-P).</text>
</comment>
<dbReference type="InterPro" id="IPR011559">
    <property type="entry name" value="Initiation_fac_2B_a/b/d"/>
</dbReference>
<dbReference type="NCBIfam" id="NF004326">
    <property type="entry name" value="PRK05720.1"/>
    <property type="match status" value="1"/>
</dbReference>
<accession>A0A8H6IBC4</accession>
<dbReference type="GO" id="GO:0046523">
    <property type="term" value="F:S-methyl-5-thioribose-1-phosphate isomerase activity"/>
    <property type="evidence" value="ECO:0007669"/>
    <property type="project" value="UniProtKB-UniRule"/>
</dbReference>
<dbReference type="PANTHER" id="PTHR43475:SF1">
    <property type="entry name" value="METHYLTHIORIBOSE-1-PHOSPHATE ISOMERASE"/>
    <property type="match status" value="1"/>
</dbReference>
<dbReference type="GO" id="GO:0003743">
    <property type="term" value="F:translation initiation factor activity"/>
    <property type="evidence" value="ECO:0007669"/>
    <property type="project" value="UniProtKB-KW"/>
</dbReference>
<dbReference type="SUPFAM" id="SSF100950">
    <property type="entry name" value="NagB/RpiA/CoA transferase-like"/>
    <property type="match status" value="1"/>
</dbReference>
<dbReference type="OrthoDB" id="2461at2759"/>
<comment type="caution">
    <text evidence="4">The sequence shown here is derived from an EMBL/GenBank/DDBJ whole genome shotgun (WGS) entry which is preliminary data.</text>
</comment>
<evidence type="ECO:0000313" key="5">
    <source>
        <dbReference type="Proteomes" id="UP000521943"/>
    </source>
</evidence>
<evidence type="ECO:0000256" key="2">
    <source>
        <dbReference type="ARBA" id="ARBA00023235"/>
    </source>
</evidence>
<dbReference type="Gene3D" id="1.20.120.420">
    <property type="entry name" value="translation initiation factor eif-2b, domain 1"/>
    <property type="match status" value="1"/>
</dbReference>
<keyword evidence="4" id="KW-0648">Protein biosynthesis</keyword>
<evidence type="ECO:0000313" key="4">
    <source>
        <dbReference type="EMBL" id="KAF6761257.1"/>
    </source>
</evidence>
<dbReference type="EC" id="5.3.1.23" evidence="3"/>
<reference evidence="4 5" key="1">
    <citation type="submission" date="2020-07" db="EMBL/GenBank/DDBJ databases">
        <title>Comparative genomics of pyrophilous fungi reveals a link between fire events and developmental genes.</title>
        <authorList>
            <consortium name="DOE Joint Genome Institute"/>
            <person name="Steindorff A.S."/>
            <person name="Carver A."/>
            <person name="Calhoun S."/>
            <person name="Stillman K."/>
            <person name="Liu H."/>
            <person name="Lipzen A."/>
            <person name="Pangilinan J."/>
            <person name="Labutti K."/>
            <person name="Bruns T.D."/>
            <person name="Grigoriev I.V."/>
        </authorList>
    </citation>
    <scope>NUCLEOTIDE SEQUENCE [LARGE SCALE GENOMIC DNA]</scope>
    <source>
        <strain evidence="4 5">CBS 144469</strain>
    </source>
</reference>
<keyword evidence="3" id="KW-0028">Amino-acid biosynthesis</keyword>
<proteinExistence type="inferred from homology"/>
<keyword evidence="5" id="KW-1185">Reference proteome</keyword>